<sequence length="163" mass="17572">MSLFDHIGFKAKDIRRSLSFYESCMPELGLEVIARSGSGFFVSGGERAPVPFLWIHGSGGPADGAAMDAAEAKPGEHLHLMFTAGSRDAVEAFHRVALSAGGSDSGGPAYQGPEEMGYYAALVFDPDGNTLEAGFRERKAVSAPDQARRFRLSRRLTRRSPIH</sequence>
<keyword evidence="3" id="KW-1185">Reference proteome</keyword>
<protein>
    <submittedName>
        <fullName evidence="2">Glyoxalase</fullName>
    </submittedName>
</protein>
<dbReference type="Proteomes" id="UP000704467">
    <property type="component" value="Unassembled WGS sequence"/>
</dbReference>
<dbReference type="Pfam" id="PF00903">
    <property type="entry name" value="Glyoxalase"/>
    <property type="match status" value="1"/>
</dbReference>
<reference evidence="2 3" key="1">
    <citation type="submission" date="2020-03" db="EMBL/GenBank/DDBJ databases">
        <title>Whole genome sequencing of clinical and environmental type strains of Ochrobactrum.</title>
        <authorList>
            <person name="Dharne M."/>
        </authorList>
    </citation>
    <scope>NUCLEOTIDE SEQUENCE [LARGE SCALE GENOMIC DNA]</scope>
    <source>
        <strain evidence="2 3">CIP 109452</strain>
    </source>
</reference>
<feature type="domain" description="VOC" evidence="1">
    <location>
        <begin position="3"/>
        <end position="136"/>
    </location>
</feature>
<dbReference type="EMBL" id="JAAVLN010000001">
    <property type="protein sequence ID" value="NKC03821.1"/>
    <property type="molecule type" value="Genomic_DNA"/>
</dbReference>
<dbReference type="InterPro" id="IPR004360">
    <property type="entry name" value="Glyas_Fos-R_dOase_dom"/>
</dbReference>
<dbReference type="PANTHER" id="PTHR35006">
    <property type="entry name" value="GLYOXALASE FAMILY PROTEIN (AFU_ORTHOLOGUE AFUA_5G14830)"/>
    <property type="match status" value="1"/>
</dbReference>
<proteinExistence type="predicted"/>
<organism evidence="2 3">
    <name type="scientific">Brucella haematophila</name>
    <dbReference type="NCBI Taxonomy" id="419474"/>
    <lineage>
        <taxon>Bacteria</taxon>
        <taxon>Pseudomonadati</taxon>
        <taxon>Pseudomonadota</taxon>
        <taxon>Alphaproteobacteria</taxon>
        <taxon>Hyphomicrobiales</taxon>
        <taxon>Brucellaceae</taxon>
        <taxon>Brucella/Ochrobactrum group</taxon>
        <taxon>Brucella</taxon>
    </lineage>
</organism>
<comment type="caution">
    <text evidence="2">The sequence shown here is derived from an EMBL/GenBank/DDBJ whole genome shotgun (WGS) entry which is preliminary data.</text>
</comment>
<gene>
    <name evidence="2" type="ORF">HED55_12700</name>
</gene>
<evidence type="ECO:0000259" key="1">
    <source>
        <dbReference type="PROSITE" id="PS51819"/>
    </source>
</evidence>
<dbReference type="InterPro" id="IPR029068">
    <property type="entry name" value="Glyas_Bleomycin-R_OHBP_Dase"/>
</dbReference>
<accession>A0ABX1DN27</accession>
<evidence type="ECO:0000313" key="2">
    <source>
        <dbReference type="EMBL" id="NKC03821.1"/>
    </source>
</evidence>
<dbReference type="PANTHER" id="PTHR35006:SF2">
    <property type="entry name" value="GLYOXALASE FAMILY PROTEIN (AFU_ORTHOLOGUE AFUA_5G14830)"/>
    <property type="match status" value="1"/>
</dbReference>
<dbReference type="InterPro" id="IPR037523">
    <property type="entry name" value="VOC_core"/>
</dbReference>
<dbReference type="Gene3D" id="3.10.180.10">
    <property type="entry name" value="2,3-Dihydroxybiphenyl 1,2-Dioxygenase, domain 1"/>
    <property type="match status" value="1"/>
</dbReference>
<name>A0ABX1DN27_9HYPH</name>
<evidence type="ECO:0000313" key="3">
    <source>
        <dbReference type="Proteomes" id="UP000704467"/>
    </source>
</evidence>
<dbReference type="PROSITE" id="PS51819">
    <property type="entry name" value="VOC"/>
    <property type="match status" value="1"/>
</dbReference>
<dbReference type="SUPFAM" id="SSF54593">
    <property type="entry name" value="Glyoxalase/Bleomycin resistance protein/Dihydroxybiphenyl dioxygenase"/>
    <property type="match status" value="1"/>
</dbReference>